<dbReference type="EMBL" id="MU853401">
    <property type="protein sequence ID" value="KAK4138462.1"/>
    <property type="molecule type" value="Genomic_DNA"/>
</dbReference>
<feature type="region of interest" description="Disordered" evidence="1">
    <location>
        <begin position="250"/>
        <end position="311"/>
    </location>
</feature>
<proteinExistence type="predicted"/>
<evidence type="ECO:0000256" key="1">
    <source>
        <dbReference type="SAM" id="MobiDB-lite"/>
    </source>
</evidence>
<dbReference type="AlphaFoldDB" id="A0AAN6USJ5"/>
<dbReference type="PANTHER" id="PTHR28094:SF2">
    <property type="entry name" value="BACTERIOPHAGE T5 ORF172 DNA-BINDING DOMAIN-CONTAINING PROTEIN"/>
    <property type="match status" value="1"/>
</dbReference>
<protein>
    <submittedName>
        <fullName evidence="3">DUF1766-domain-containing protein</fullName>
    </submittedName>
</protein>
<feature type="compositionally biased region" description="Low complexity" evidence="1">
    <location>
        <begin position="36"/>
        <end position="46"/>
    </location>
</feature>
<feature type="compositionally biased region" description="Polar residues" evidence="1">
    <location>
        <begin position="18"/>
        <end position="31"/>
    </location>
</feature>
<feature type="domain" description="Bacteriophage T5 Orf172 DNA-binding" evidence="2">
    <location>
        <begin position="313"/>
        <end position="424"/>
    </location>
</feature>
<dbReference type="PANTHER" id="PTHR28094">
    <property type="entry name" value="MEIOTICALLY UP-REGULATED GENE 113 PROTEIN"/>
    <property type="match status" value="1"/>
</dbReference>
<accession>A0AAN6USJ5</accession>
<evidence type="ECO:0000313" key="4">
    <source>
        <dbReference type="Proteomes" id="UP001304895"/>
    </source>
</evidence>
<feature type="compositionally biased region" description="Low complexity" evidence="1">
    <location>
        <begin position="250"/>
        <end position="259"/>
    </location>
</feature>
<dbReference type="Proteomes" id="UP001304895">
    <property type="component" value="Unassembled WGS sequence"/>
</dbReference>
<gene>
    <name evidence="3" type="ORF">BT67DRAFT_459388</name>
</gene>
<dbReference type="InterPro" id="IPR018306">
    <property type="entry name" value="Phage_T5_Orf172_DNA-bd"/>
</dbReference>
<sequence length="432" mass="47257">MPFYANTPESRLGRSDSKNPSSTCRGITSSGRPCRRPIAAADAPAASSRLKPPNIRDDDPSDESLYCWQHKDQASASAKSSPGPRMSHTPILEERTSLDTLADRLGLIRTESQKGSGRPGGSGNQQRPTKMTRPKPKREATFCFCFRIPVDDISPPPRPRPHPVQPTVSTPPRPSGKKNSSQHLSAGPSPSQPRPSHGSEVSQTVQFMSLIPQDASPETASRLLAELAKPISQQDDPGYIYIFWLTPESEPSTPPAEAARSLLAPPATPTRGGPGTRRPSDVLSAFATLTFDDDDDDNNNNNNNTARGLGGSPKKKILLKIGRATNVQRRLNEWQRQCGYNLSLIRYYPYISSSTPSAAAAEVERKIPHSHKVERLVHIELAGRGLRVADGDKCEACGREHREWFEVEASRGAVADVDAVVRRWADWDEGIL</sequence>
<dbReference type="InterPro" id="IPR053006">
    <property type="entry name" value="Meiosis_regulatory"/>
</dbReference>
<feature type="region of interest" description="Disordered" evidence="1">
    <location>
        <begin position="1"/>
        <end position="138"/>
    </location>
</feature>
<comment type="caution">
    <text evidence="3">The sequence shown here is derived from an EMBL/GenBank/DDBJ whole genome shotgun (WGS) entry which is preliminary data.</text>
</comment>
<dbReference type="SMART" id="SM00974">
    <property type="entry name" value="T5orf172"/>
    <property type="match status" value="1"/>
</dbReference>
<reference evidence="3" key="2">
    <citation type="submission" date="2023-05" db="EMBL/GenBank/DDBJ databases">
        <authorList>
            <consortium name="Lawrence Berkeley National Laboratory"/>
            <person name="Steindorff A."/>
            <person name="Hensen N."/>
            <person name="Bonometti L."/>
            <person name="Westerberg I."/>
            <person name="Brannstrom I.O."/>
            <person name="Guillou S."/>
            <person name="Cros-Aarteil S."/>
            <person name="Calhoun S."/>
            <person name="Haridas S."/>
            <person name="Kuo A."/>
            <person name="Mondo S."/>
            <person name="Pangilinan J."/>
            <person name="Riley R."/>
            <person name="Labutti K."/>
            <person name="Andreopoulos B."/>
            <person name="Lipzen A."/>
            <person name="Chen C."/>
            <person name="Yanf M."/>
            <person name="Daum C."/>
            <person name="Ng V."/>
            <person name="Clum A."/>
            <person name="Ohm R."/>
            <person name="Martin F."/>
            <person name="Silar P."/>
            <person name="Natvig D."/>
            <person name="Lalanne C."/>
            <person name="Gautier V."/>
            <person name="Ament-Velasquez S.L."/>
            <person name="Kruys A."/>
            <person name="Hutchinson M.I."/>
            <person name="Powell A.J."/>
            <person name="Barry K."/>
            <person name="Miller A.N."/>
            <person name="Grigoriev I.V."/>
            <person name="Debuchy R."/>
            <person name="Gladieux P."/>
            <person name="Thoren M.H."/>
            <person name="Johannesson H."/>
        </authorList>
    </citation>
    <scope>NUCLEOTIDE SEQUENCE</scope>
    <source>
        <strain evidence="3">CBS 123565</strain>
    </source>
</reference>
<feature type="region of interest" description="Disordered" evidence="1">
    <location>
        <begin position="151"/>
        <end position="202"/>
    </location>
</feature>
<keyword evidence="4" id="KW-1185">Reference proteome</keyword>
<reference evidence="3" key="1">
    <citation type="journal article" date="2023" name="Mol. Phylogenet. Evol.">
        <title>Genome-scale phylogeny and comparative genomics of the fungal order Sordariales.</title>
        <authorList>
            <person name="Hensen N."/>
            <person name="Bonometti L."/>
            <person name="Westerberg I."/>
            <person name="Brannstrom I.O."/>
            <person name="Guillou S."/>
            <person name="Cros-Aarteil S."/>
            <person name="Calhoun S."/>
            <person name="Haridas S."/>
            <person name="Kuo A."/>
            <person name="Mondo S."/>
            <person name="Pangilinan J."/>
            <person name="Riley R."/>
            <person name="LaButti K."/>
            <person name="Andreopoulos B."/>
            <person name="Lipzen A."/>
            <person name="Chen C."/>
            <person name="Yan M."/>
            <person name="Daum C."/>
            <person name="Ng V."/>
            <person name="Clum A."/>
            <person name="Steindorff A."/>
            <person name="Ohm R.A."/>
            <person name="Martin F."/>
            <person name="Silar P."/>
            <person name="Natvig D.O."/>
            <person name="Lalanne C."/>
            <person name="Gautier V."/>
            <person name="Ament-Velasquez S.L."/>
            <person name="Kruys A."/>
            <person name="Hutchinson M.I."/>
            <person name="Powell A.J."/>
            <person name="Barry K."/>
            <person name="Miller A.N."/>
            <person name="Grigoriev I.V."/>
            <person name="Debuchy R."/>
            <person name="Gladieux P."/>
            <person name="Hiltunen Thoren M."/>
            <person name="Johannesson H."/>
        </authorList>
    </citation>
    <scope>NUCLEOTIDE SEQUENCE</scope>
    <source>
        <strain evidence="3">CBS 123565</strain>
    </source>
</reference>
<organism evidence="3 4">
    <name type="scientific">Trichocladium antarcticum</name>
    <dbReference type="NCBI Taxonomy" id="1450529"/>
    <lineage>
        <taxon>Eukaryota</taxon>
        <taxon>Fungi</taxon>
        <taxon>Dikarya</taxon>
        <taxon>Ascomycota</taxon>
        <taxon>Pezizomycotina</taxon>
        <taxon>Sordariomycetes</taxon>
        <taxon>Sordariomycetidae</taxon>
        <taxon>Sordariales</taxon>
        <taxon>Chaetomiaceae</taxon>
        <taxon>Trichocladium</taxon>
    </lineage>
</organism>
<feature type="compositionally biased region" description="Pro residues" evidence="1">
    <location>
        <begin position="154"/>
        <end position="174"/>
    </location>
</feature>
<evidence type="ECO:0000259" key="2">
    <source>
        <dbReference type="SMART" id="SM00974"/>
    </source>
</evidence>
<name>A0AAN6USJ5_9PEZI</name>
<evidence type="ECO:0000313" key="3">
    <source>
        <dbReference type="EMBL" id="KAK4138462.1"/>
    </source>
</evidence>
<dbReference type="Pfam" id="PF10544">
    <property type="entry name" value="T5orf172"/>
    <property type="match status" value="1"/>
</dbReference>